<feature type="compositionally biased region" description="Polar residues" evidence="2">
    <location>
        <begin position="682"/>
        <end position="694"/>
    </location>
</feature>
<evidence type="ECO:0000256" key="1">
    <source>
        <dbReference type="ARBA" id="ARBA00007950"/>
    </source>
</evidence>
<feature type="compositionally biased region" description="Polar residues" evidence="2">
    <location>
        <begin position="749"/>
        <end position="760"/>
    </location>
</feature>
<feature type="compositionally biased region" description="Gly residues" evidence="2">
    <location>
        <begin position="697"/>
        <end position="710"/>
    </location>
</feature>
<feature type="compositionally biased region" description="Gly residues" evidence="2">
    <location>
        <begin position="500"/>
        <end position="510"/>
    </location>
</feature>
<feature type="domain" description="Caprin-1 dimerization" evidence="3">
    <location>
        <begin position="102"/>
        <end position="220"/>
    </location>
</feature>
<feature type="region of interest" description="Disordered" evidence="2">
    <location>
        <begin position="591"/>
        <end position="760"/>
    </location>
</feature>
<dbReference type="PANTHER" id="PTHR22922">
    <property type="entry name" value="GPI-ANCHORED PROTEIN P137"/>
    <property type="match status" value="1"/>
</dbReference>
<dbReference type="InterPro" id="IPR041637">
    <property type="entry name" value="Caprin-1_dimer"/>
</dbReference>
<dbReference type="InterPro" id="IPR028816">
    <property type="entry name" value="Caprin"/>
</dbReference>
<proteinExistence type="inferred from homology"/>
<dbReference type="AlphaFoldDB" id="A0A7G3ACP3"/>
<dbReference type="VEuPathDB" id="VectorBase:LLONM1_007818"/>
<feature type="compositionally biased region" description="Low complexity" evidence="2">
    <location>
        <begin position="644"/>
        <end position="656"/>
    </location>
</feature>
<organism evidence="4">
    <name type="scientific">Lutzomyia longipalpis</name>
    <name type="common">Sand fly</name>
    <dbReference type="NCBI Taxonomy" id="7200"/>
    <lineage>
        <taxon>Eukaryota</taxon>
        <taxon>Metazoa</taxon>
        <taxon>Ecdysozoa</taxon>
        <taxon>Arthropoda</taxon>
        <taxon>Hexapoda</taxon>
        <taxon>Insecta</taxon>
        <taxon>Pterygota</taxon>
        <taxon>Neoptera</taxon>
        <taxon>Endopterygota</taxon>
        <taxon>Diptera</taxon>
        <taxon>Nematocera</taxon>
        <taxon>Psychodoidea</taxon>
        <taxon>Psychodidae</taxon>
        <taxon>Lutzomyia</taxon>
        <taxon>Lutzomyia</taxon>
    </lineage>
</organism>
<sequence>MPSCAKIEKRASAEVQLMDNTTPIRQVIVAVEHKIRNLEKRKGKLESYRDLQKSGKDLTTDQKIAVSKYDEVTQCLDFARELFKQVHAISAMWEKDQKKVVRKETATRIQNEVTKVKEVLVIQDTLEGLRDEQAREDFLTGSNGAAKLEKKELDLLDQLYASSTVKRVPGSNMEAYLASAQKAADHLISTVDGKPKSFCDTNYERVRSILQVVHNSGYFDKQFGTGEKVDEAAAVGVGEEVVKNGLESPREGEPKDVEVGKELEKVADPPQQQPPVPTFIPEVPHGQAAAAAAAAAPIVPQMMIPQPITTIIPPQGGAASTAAPPLVGIAGAPSPLMNPGHMRAMEQSYFKHQQQYMQQMRPINEIIGGSAYYFLQDSELDSPDVVTSVAAPVAAAPQQPPLAVVAAPTAAPQIPPQGVLSPAIPIPSQTFTNQTYSTMVPPQTAYPGVKPAANAPITVNPTPVPAPEHHAPVHIPGFVTARPIVPTSVVAAQGNQPAPSGGGGASGGGSVPPPVSQYASDRNQMMAQQPVATSAAQPTPTKVPVVEKKEEPPVQEEPLTITQWTAEDSAAVTKKVEESTNWADQVNEASAKEWSGTDSTMGGGGDNQFGGSWQPEGTTTSSTGGYSGRRGYSSGGHMRRRGGMHNNSGMGYRSSRGGNGGGYHQNGSGSNTNRSGGGGSTFYRNNDPNYYQNQNGGTSGGYHNGGGNGGSSSYKGRSNVRPSGGRGERTNFDRRDNRAPRSSGGFQGPTRSTNTAGQND</sequence>
<feature type="compositionally biased region" description="Basic and acidic residues" evidence="2">
    <location>
        <begin position="726"/>
        <end position="739"/>
    </location>
</feature>
<feature type="region of interest" description="Disordered" evidence="2">
    <location>
        <begin position="492"/>
        <end position="556"/>
    </location>
</feature>
<evidence type="ECO:0000256" key="2">
    <source>
        <dbReference type="SAM" id="MobiDB-lite"/>
    </source>
</evidence>
<feature type="compositionally biased region" description="Low complexity" evidence="2">
    <location>
        <begin position="665"/>
        <end position="674"/>
    </location>
</feature>
<evidence type="ECO:0000259" key="3">
    <source>
        <dbReference type="Pfam" id="PF18293"/>
    </source>
</evidence>
<protein>
    <submittedName>
        <fullName evidence="4">Putative caprin</fullName>
    </submittedName>
</protein>
<dbReference type="Pfam" id="PF18293">
    <property type="entry name" value="Caprin-1_dimer"/>
    <property type="match status" value="1"/>
</dbReference>
<accession>A0A7G3ACP3</accession>
<dbReference type="PANTHER" id="PTHR22922:SF19">
    <property type="entry name" value="CAPRIN HOMOLOG"/>
    <property type="match status" value="1"/>
</dbReference>
<reference evidence="4" key="1">
    <citation type="journal article" date="2020" name="BMC">
        <title>Leishmania infection induces a limited differential gene expression in the sand fly midgut.</title>
        <authorList>
            <person name="Coutinho-Abreu I.V."/>
            <person name="Serafim T.D."/>
            <person name="Meneses C."/>
            <person name="Kamhawi S."/>
            <person name="Oliveira F."/>
            <person name="Valenzuela J.G."/>
        </authorList>
    </citation>
    <scope>NUCLEOTIDE SEQUENCE</scope>
    <source>
        <strain evidence="4">Jacobina</strain>
        <tissue evidence="4">Midgut</tissue>
    </source>
</reference>
<evidence type="ECO:0000313" key="4">
    <source>
        <dbReference type="EMBL" id="MBC1170009.1"/>
    </source>
</evidence>
<feature type="compositionally biased region" description="Polar residues" evidence="2">
    <location>
        <begin position="517"/>
        <end position="536"/>
    </location>
</feature>
<name>A0A7G3ACP3_LUTLO</name>
<feature type="compositionally biased region" description="Low complexity" evidence="2">
    <location>
        <begin position="617"/>
        <end position="636"/>
    </location>
</feature>
<dbReference type="GO" id="GO:0003723">
    <property type="term" value="F:RNA binding"/>
    <property type="evidence" value="ECO:0007669"/>
    <property type="project" value="TreeGrafter"/>
</dbReference>
<dbReference type="EMBL" id="GITU01001306">
    <property type="protein sequence ID" value="MBC1170009.1"/>
    <property type="molecule type" value="Transcribed_RNA"/>
</dbReference>
<dbReference type="GO" id="GO:0005737">
    <property type="term" value="C:cytoplasm"/>
    <property type="evidence" value="ECO:0007669"/>
    <property type="project" value="TreeGrafter"/>
</dbReference>
<comment type="similarity">
    <text evidence="1">Belongs to the caprin family.</text>
</comment>